<evidence type="ECO:0000313" key="7">
    <source>
        <dbReference type="EMBL" id="SDF22258.1"/>
    </source>
</evidence>
<organism evidence="7 8">
    <name type="scientific">Bosea robiniae</name>
    <dbReference type="NCBI Taxonomy" id="1036780"/>
    <lineage>
        <taxon>Bacteria</taxon>
        <taxon>Pseudomonadati</taxon>
        <taxon>Pseudomonadota</taxon>
        <taxon>Alphaproteobacteria</taxon>
        <taxon>Hyphomicrobiales</taxon>
        <taxon>Boseaceae</taxon>
        <taxon>Bosea</taxon>
    </lineage>
</organism>
<proteinExistence type="inferred from homology"/>
<comment type="caution">
    <text evidence="7">The sequence shown here is derived from an EMBL/GenBank/DDBJ whole genome shotgun (WGS) entry which is preliminary data.</text>
</comment>
<keyword evidence="6" id="KW-0472">Membrane</keyword>
<comment type="subcellular location">
    <subcellularLocation>
        <location evidence="1">Cell membrane</location>
        <topology evidence="1">Multi-pass membrane protein</topology>
    </subcellularLocation>
</comment>
<dbReference type="InterPro" id="IPR002758">
    <property type="entry name" value="Cation_antiport_E"/>
</dbReference>
<reference evidence="7 8" key="1">
    <citation type="submission" date="2016-10" db="EMBL/GenBank/DDBJ databases">
        <authorList>
            <person name="Varghese N."/>
            <person name="Submissions S."/>
        </authorList>
    </citation>
    <scope>NUCLEOTIDE SEQUENCE [LARGE SCALE GENOMIC DNA]</scope>
    <source>
        <strain evidence="7 8">DSM 26672</strain>
    </source>
</reference>
<dbReference type="Pfam" id="PF01899">
    <property type="entry name" value="MNHE"/>
    <property type="match status" value="1"/>
</dbReference>
<keyword evidence="4" id="KW-0812">Transmembrane</keyword>
<accession>A0ABY0NAT0</accession>
<evidence type="ECO:0000256" key="3">
    <source>
        <dbReference type="ARBA" id="ARBA00022475"/>
    </source>
</evidence>
<dbReference type="PANTHER" id="PTHR34584">
    <property type="entry name" value="NA(+)/H(+) ANTIPORTER SUBUNIT E1"/>
    <property type="match status" value="1"/>
</dbReference>
<keyword evidence="5" id="KW-1133">Transmembrane helix</keyword>
<dbReference type="PANTHER" id="PTHR34584:SF1">
    <property type="entry name" value="NA(+)_H(+) ANTIPORTER SUBUNIT E1"/>
    <property type="match status" value="1"/>
</dbReference>
<keyword evidence="3" id="KW-1003">Cell membrane</keyword>
<evidence type="ECO:0000256" key="2">
    <source>
        <dbReference type="ARBA" id="ARBA00006228"/>
    </source>
</evidence>
<evidence type="ECO:0000256" key="4">
    <source>
        <dbReference type="ARBA" id="ARBA00022692"/>
    </source>
</evidence>
<evidence type="ECO:0000313" key="8">
    <source>
        <dbReference type="Proteomes" id="UP000199468"/>
    </source>
</evidence>
<evidence type="ECO:0000256" key="5">
    <source>
        <dbReference type="ARBA" id="ARBA00022989"/>
    </source>
</evidence>
<sequence length="193" mass="20549">MLPGEVGATLMLNWAEYRPEAGETMGGAAAADDVRLSVLWIRGLCLLLLWVTLIGPALKDLPVGLVASAAGVWASKALWPPGGKLSPAGLARFLIRFLPQSVAAGLDVARRAFAREPDLRPGFATCRSSIPDGMARDSACAVMSLQPGKLPVAVESDGTLHIHCLDLREAVAEQVAADEVAFRRILERDRRDG</sequence>
<gene>
    <name evidence="7" type="ORF">SAMN05421844_10194</name>
</gene>
<evidence type="ECO:0000256" key="1">
    <source>
        <dbReference type="ARBA" id="ARBA00004651"/>
    </source>
</evidence>
<evidence type="ECO:0000256" key="6">
    <source>
        <dbReference type="ARBA" id="ARBA00023136"/>
    </source>
</evidence>
<dbReference type="EMBL" id="FNBZ01000001">
    <property type="protein sequence ID" value="SDF22258.1"/>
    <property type="molecule type" value="Genomic_DNA"/>
</dbReference>
<protein>
    <submittedName>
        <fullName evidence="7">Multicomponent Na+:H+ antiporter subunit E</fullName>
    </submittedName>
</protein>
<comment type="similarity">
    <text evidence="2">Belongs to the CPA3 antiporters (TC 2.A.63) subunit E family.</text>
</comment>
<dbReference type="Proteomes" id="UP000199468">
    <property type="component" value="Unassembled WGS sequence"/>
</dbReference>
<keyword evidence="8" id="KW-1185">Reference proteome</keyword>
<name>A0ABY0NAT0_9HYPH</name>